<keyword evidence="1" id="KW-0472">Membrane</keyword>
<gene>
    <name evidence="2" type="ORF">OP10G_0872</name>
</gene>
<evidence type="ECO:0000313" key="3">
    <source>
        <dbReference type="Proteomes" id="UP000027982"/>
    </source>
</evidence>
<accession>A0A068NNB3</accession>
<keyword evidence="1" id="KW-1133">Transmembrane helix</keyword>
<organism evidence="2 3">
    <name type="scientific">Fimbriimonas ginsengisoli Gsoil 348</name>
    <dbReference type="NCBI Taxonomy" id="661478"/>
    <lineage>
        <taxon>Bacteria</taxon>
        <taxon>Bacillati</taxon>
        <taxon>Armatimonadota</taxon>
        <taxon>Fimbriimonadia</taxon>
        <taxon>Fimbriimonadales</taxon>
        <taxon>Fimbriimonadaceae</taxon>
        <taxon>Fimbriimonas</taxon>
    </lineage>
</organism>
<proteinExistence type="predicted"/>
<dbReference type="KEGG" id="fgi:OP10G_0872"/>
<feature type="transmembrane region" description="Helical" evidence="1">
    <location>
        <begin position="31"/>
        <end position="51"/>
    </location>
</feature>
<name>A0A068NNB3_FIMGI</name>
<dbReference type="AlphaFoldDB" id="A0A068NNB3"/>
<dbReference type="Proteomes" id="UP000027982">
    <property type="component" value="Chromosome"/>
</dbReference>
<evidence type="ECO:0000313" key="2">
    <source>
        <dbReference type="EMBL" id="AIE84240.1"/>
    </source>
</evidence>
<evidence type="ECO:0000256" key="1">
    <source>
        <dbReference type="SAM" id="Phobius"/>
    </source>
</evidence>
<protein>
    <submittedName>
        <fullName evidence="2">Uncharacterized protein</fullName>
    </submittedName>
</protein>
<keyword evidence="3" id="KW-1185">Reference proteome</keyword>
<dbReference type="HOGENOM" id="CLU_1466145_0_0_0"/>
<dbReference type="EMBL" id="CP007139">
    <property type="protein sequence ID" value="AIE84240.1"/>
    <property type="molecule type" value="Genomic_DNA"/>
</dbReference>
<sequence length="184" mass="20671">MGNLVPALFWLPFAVSGLAWMAVKSEVLGGGLALLVTGTVVGWFALNRFGLFENRRMRAQLERILHANGETLAGEKWFVGFATPRYSSTVDPHEDIGFLEVTDDRLRFLSESRTVEVLRADVSEVRFRANVHSLLGLGRWVSVEGKVGEKPIRLMVEPRELPTLLGNRREGARLRTRLRSWAAK</sequence>
<keyword evidence="1" id="KW-0812">Transmembrane</keyword>
<reference evidence="2 3" key="1">
    <citation type="journal article" date="2014" name="PLoS ONE">
        <title>The first complete genome sequence of the class fimbriimonadia in the phylum armatimonadetes.</title>
        <authorList>
            <person name="Hu Z.Y."/>
            <person name="Wang Y.Z."/>
            <person name="Im W.T."/>
            <person name="Wang S.Y."/>
            <person name="Zhao G.P."/>
            <person name="Zheng H.J."/>
            <person name="Quan Z.X."/>
        </authorList>
    </citation>
    <scope>NUCLEOTIDE SEQUENCE [LARGE SCALE GENOMIC DNA]</scope>
    <source>
        <strain evidence="2">Gsoil 348</strain>
    </source>
</reference>